<reference evidence="1 2" key="1">
    <citation type="submission" date="2015-08" db="EMBL/GenBank/DDBJ databases">
        <title>Emmonsia species relationships and genome sequence.</title>
        <authorList>
            <person name="Cuomo C.A."/>
            <person name="Schwartz I.S."/>
            <person name="Kenyon C."/>
            <person name="De Hoog G.S."/>
            <person name="Govender N.P."/>
            <person name="Botha A."/>
            <person name="Moreno L."/>
            <person name="De Vries M."/>
            <person name="Munoz J.F."/>
            <person name="Stielow J.B."/>
        </authorList>
    </citation>
    <scope>NUCLEOTIDE SEQUENCE [LARGE SCALE GENOMIC DNA]</scope>
    <source>
        <strain evidence="1 2">EI222</strain>
    </source>
</reference>
<accession>A0A1J9R9Z9</accession>
<evidence type="ECO:0000313" key="2">
    <source>
        <dbReference type="Proteomes" id="UP000242791"/>
    </source>
</evidence>
<dbReference type="AlphaFoldDB" id="A0A1J9R9Z9"/>
<proteinExistence type="predicted"/>
<dbReference type="Proteomes" id="UP000242791">
    <property type="component" value="Unassembled WGS sequence"/>
</dbReference>
<gene>
    <name evidence="1" type="ORF">ACJ73_04153</name>
</gene>
<dbReference type="VEuPathDB" id="FungiDB:ACJ73_04153"/>
<dbReference type="EMBL" id="LGTZ01000552">
    <property type="protein sequence ID" value="OJD24485.1"/>
    <property type="molecule type" value="Genomic_DNA"/>
</dbReference>
<protein>
    <submittedName>
        <fullName evidence="1">Uncharacterized protein</fullName>
    </submittedName>
</protein>
<evidence type="ECO:0000313" key="1">
    <source>
        <dbReference type="EMBL" id="OJD24485.1"/>
    </source>
</evidence>
<comment type="caution">
    <text evidence="1">The sequence shown here is derived from an EMBL/GenBank/DDBJ whole genome shotgun (WGS) entry which is preliminary data.</text>
</comment>
<organism evidence="1 2">
    <name type="scientific">Blastomyces percursus</name>
    <dbReference type="NCBI Taxonomy" id="1658174"/>
    <lineage>
        <taxon>Eukaryota</taxon>
        <taxon>Fungi</taxon>
        <taxon>Dikarya</taxon>
        <taxon>Ascomycota</taxon>
        <taxon>Pezizomycotina</taxon>
        <taxon>Eurotiomycetes</taxon>
        <taxon>Eurotiomycetidae</taxon>
        <taxon>Onygenales</taxon>
        <taxon>Ajellomycetaceae</taxon>
        <taxon>Blastomyces</taxon>
    </lineage>
</organism>
<sequence>MDEQNLCHLPLDEHLVAAVSQLLDSVGVANVLWGNYLLTVYGIPSLTNVWPKMLTLPAVDEQKPTCFQGRFVRNLECTVVKLRSRPPPTNHFHLETEAVHVCLYPQSQVLPNISDLQNAEEQGQIISASDASLPRWQMGHGKGAFAAEYSCVRVPSATCFVEASLLNFVRQARKKDYGSALDMHYLGCVTYMIEYAYPGGYLDLDILQPVFRTFLVDGFLNHNSSALFAAARGRLMASEIK</sequence>
<name>A0A1J9R9Z9_9EURO</name>
<keyword evidence="2" id="KW-1185">Reference proteome</keyword>
<dbReference type="OrthoDB" id="4499271at2759"/>